<dbReference type="Proteomes" id="UP001497543">
    <property type="component" value="Chromosome"/>
</dbReference>
<name>A0AAV1MG24_9CAUD</name>
<organism evidence="1 2">
    <name type="scientific">Klebsiella phage vB_Kpn_K13PH07C1L</name>
    <dbReference type="NCBI Taxonomy" id="3071649"/>
    <lineage>
        <taxon>Viruses</taxon>
        <taxon>Duplodnaviria</taxon>
        <taxon>Heunggongvirae</taxon>
        <taxon>Uroviricota</taxon>
        <taxon>Caudoviricetes</taxon>
        <taxon>Autographivirales</taxon>
        <taxon>Autosignataviridae</taxon>
        <taxon>Molineuxvirinae</taxon>
        <taxon>Gansuvirus</taxon>
        <taxon>Gansuvirus K13PH07C1L</taxon>
    </lineage>
</organism>
<sequence length="37" mass="4777">MHEGKIMRIEWDSDWDYYDRFQGKKRPFNEEFDDYDN</sequence>
<protein>
    <submittedName>
        <fullName evidence="1">Uncharacterized protein</fullName>
    </submittedName>
</protein>
<evidence type="ECO:0000313" key="1">
    <source>
        <dbReference type="EMBL" id="CAK6597123.1"/>
    </source>
</evidence>
<gene>
    <name evidence="1" type="ORF">K13PH07C1L_LOCUS29</name>
</gene>
<evidence type="ECO:0000313" key="2">
    <source>
        <dbReference type="Proteomes" id="UP001497543"/>
    </source>
</evidence>
<reference evidence="1 2" key="1">
    <citation type="submission" date="2023-10" db="EMBL/GenBank/DDBJ databases">
        <authorList>
            <person name="Robby Concha-Eloko"/>
            <person name="Pilar Barberan- Martinez"/>
            <person name="Rafael Sanjuan"/>
            <person name="Pilar Domingo-Calap"/>
        </authorList>
    </citation>
    <scope>NUCLEOTIDE SEQUENCE [LARGE SCALE GENOMIC DNA]</scope>
</reference>
<accession>A0AAV1MG24</accession>
<dbReference type="EMBL" id="OY978857">
    <property type="protein sequence ID" value="CAK6597123.1"/>
    <property type="molecule type" value="Genomic_DNA"/>
</dbReference>
<keyword evidence="2" id="KW-1185">Reference proteome</keyword>
<proteinExistence type="predicted"/>